<dbReference type="SUPFAM" id="SSF69360">
    <property type="entry name" value="Cell wall binding repeat"/>
    <property type="match status" value="1"/>
</dbReference>
<dbReference type="Gene3D" id="2.30.30.420">
    <property type="entry name" value="glucansucrase"/>
    <property type="match status" value="1"/>
</dbReference>
<protein>
    <submittedName>
        <fullName evidence="4">YG repeat-containing glycosyl hydrolase family 70 protein</fullName>
    </submittedName>
</protein>
<gene>
    <name evidence="4" type="ORF">FD20_GL001112</name>
</gene>
<feature type="compositionally biased region" description="Polar residues" evidence="3">
    <location>
        <begin position="153"/>
        <end position="175"/>
    </location>
</feature>
<dbReference type="Gene3D" id="2.10.270.10">
    <property type="entry name" value="Cholin Binding"/>
    <property type="match status" value="1"/>
</dbReference>
<dbReference type="GO" id="GO:0016787">
    <property type="term" value="F:hydrolase activity"/>
    <property type="evidence" value="ECO:0007669"/>
    <property type="project" value="UniProtKB-KW"/>
</dbReference>
<keyword evidence="5" id="KW-1185">Reference proteome</keyword>
<organism evidence="4 5">
    <name type="scientific">Liquorilactobacillus uvarum DSM 19971</name>
    <dbReference type="NCBI Taxonomy" id="1423812"/>
    <lineage>
        <taxon>Bacteria</taxon>
        <taxon>Bacillati</taxon>
        <taxon>Bacillota</taxon>
        <taxon>Bacilli</taxon>
        <taxon>Lactobacillales</taxon>
        <taxon>Lactobacillaceae</taxon>
        <taxon>Liquorilactobacillus</taxon>
    </lineage>
</organism>
<evidence type="ECO:0000256" key="1">
    <source>
        <dbReference type="ARBA" id="ARBA00022729"/>
    </source>
</evidence>
<dbReference type="InterPro" id="IPR022263">
    <property type="entry name" value="KxYKxGKxW"/>
</dbReference>
<feature type="region of interest" description="Disordered" evidence="3">
    <location>
        <begin position="45"/>
        <end position="197"/>
    </location>
</feature>
<feature type="compositionally biased region" description="Low complexity" evidence="3">
    <location>
        <begin position="67"/>
        <end position="84"/>
    </location>
</feature>
<accession>A0A0R1PW49</accession>
<evidence type="ECO:0000313" key="4">
    <source>
        <dbReference type="EMBL" id="KRL36742.1"/>
    </source>
</evidence>
<dbReference type="PATRIC" id="fig|1423812.3.peg.1182"/>
<keyword evidence="1" id="KW-0732">Signal</keyword>
<dbReference type="RefSeq" id="WP_057738051.1">
    <property type="nucleotide sequence ID" value="NZ_AZEG01000022.1"/>
</dbReference>
<dbReference type="NCBIfam" id="TIGR03715">
    <property type="entry name" value="KxYKxGKxW"/>
    <property type="match status" value="1"/>
</dbReference>
<dbReference type="Proteomes" id="UP000051155">
    <property type="component" value="Unassembled WGS sequence"/>
</dbReference>
<dbReference type="AlphaFoldDB" id="A0A0R1PW49"/>
<keyword evidence="2" id="KW-0677">Repeat</keyword>
<comment type="caution">
    <text evidence="4">The sequence shown here is derived from an EMBL/GenBank/DDBJ whole genome shotgun (WGS) entry which is preliminary data.</text>
</comment>
<evidence type="ECO:0000256" key="3">
    <source>
        <dbReference type="SAM" id="MobiDB-lite"/>
    </source>
</evidence>
<dbReference type="STRING" id="1423812.FD20_GL001112"/>
<proteinExistence type="predicted"/>
<feature type="compositionally biased region" description="Low complexity" evidence="3">
    <location>
        <begin position="121"/>
        <end position="152"/>
    </location>
</feature>
<evidence type="ECO:0000313" key="5">
    <source>
        <dbReference type="Proteomes" id="UP000051155"/>
    </source>
</evidence>
<dbReference type="EMBL" id="AZEG01000022">
    <property type="protein sequence ID" value="KRL36742.1"/>
    <property type="molecule type" value="Genomic_DNA"/>
</dbReference>
<dbReference type="OrthoDB" id="2032428at2"/>
<feature type="compositionally biased region" description="Low complexity" evidence="3">
    <location>
        <begin position="176"/>
        <end position="187"/>
    </location>
</feature>
<name>A0A0R1PW49_9LACO</name>
<evidence type="ECO:0000256" key="2">
    <source>
        <dbReference type="ARBA" id="ARBA00022737"/>
    </source>
</evidence>
<feature type="compositionally biased region" description="Polar residues" evidence="3">
    <location>
        <begin position="92"/>
        <end position="115"/>
    </location>
</feature>
<reference evidence="4 5" key="1">
    <citation type="journal article" date="2015" name="Genome Announc.">
        <title>Expanding the biotechnology potential of lactobacilli through comparative genomics of 213 strains and associated genera.</title>
        <authorList>
            <person name="Sun Z."/>
            <person name="Harris H.M."/>
            <person name="McCann A."/>
            <person name="Guo C."/>
            <person name="Argimon S."/>
            <person name="Zhang W."/>
            <person name="Yang X."/>
            <person name="Jeffery I.B."/>
            <person name="Cooney J.C."/>
            <person name="Kagawa T.F."/>
            <person name="Liu W."/>
            <person name="Song Y."/>
            <person name="Salvetti E."/>
            <person name="Wrobel A."/>
            <person name="Rasinkangas P."/>
            <person name="Parkhill J."/>
            <person name="Rea M.C."/>
            <person name="O'Sullivan O."/>
            <person name="Ritari J."/>
            <person name="Douillard F.P."/>
            <person name="Paul Ross R."/>
            <person name="Yang R."/>
            <person name="Briner A.E."/>
            <person name="Felis G.E."/>
            <person name="de Vos W.M."/>
            <person name="Barrangou R."/>
            <person name="Klaenhammer T.R."/>
            <person name="Caufield P.W."/>
            <person name="Cui Y."/>
            <person name="Zhang H."/>
            <person name="O'Toole P.W."/>
        </authorList>
    </citation>
    <scope>NUCLEOTIDE SEQUENCE [LARGE SCALE GENOMIC DNA]</scope>
    <source>
        <strain evidence="4 5">DSM 19971</strain>
    </source>
</reference>
<dbReference type="Pfam" id="PF19127">
    <property type="entry name" value="Choline_bind_3"/>
    <property type="match status" value="2"/>
</dbReference>
<feature type="compositionally biased region" description="Polar residues" evidence="3">
    <location>
        <begin position="45"/>
        <end position="66"/>
    </location>
</feature>
<sequence length="409" mass="44203">MSEQKIHYKMYKKGKNWIFAALTVSSISLGILGTVGHIKAASPETNADATISQKNNEISKTSQSSIESDGTGVSSTSSKSVVSESMEKNSEQSVETSSAEKVSSSGISKDNTYSDANAARSSSSSSQSSSSSSQSSSSSSQSSSSSSQSSSSAEESNTGSKEASSETSNVTSSLKTEQQTTDNTTTDVQGGHYVNNNDTWTYIDQNGNLLKGLKKVDGNTQYFNLETGAQIKGEYVSVNSKMYYFDKNSGNATAYTLESNGVIKAYTAEGNEVNSGFFTDQDGNKYYFTDSGQYAVGVKEIDGNTYNFDQNGHLLKNVTETINGTLYYFNAEDGKGEKLPEKVLQDTSSAKEVEEYAAHNTAATYDENSFENVNGYINADSWYRPNYVFQNGQNWVASTQNDFRPILMA</sequence>
<keyword evidence="4" id="KW-0378">Hydrolase</keyword>
<dbReference type="Pfam" id="PF19258">
    <property type="entry name" value="KxYKxGKxW_sig"/>
    <property type="match status" value="1"/>
</dbReference>
<dbReference type="InterPro" id="IPR018337">
    <property type="entry name" value="Cell_wall/Cho-bd_repeat"/>
</dbReference>